<sequence length="221" mass="25377">MGLTLGCELATLRPCKERDDMGKVRQPQQDRSIKTRAAIMDAAFALFAEKGIHGTNSKEIVKKAGVSIGSFYAYFKNKKTLLLEMLEDYLDRHYTAIWEEVSAAPPAQWGEDEVRSLVRHVFKAYDISPEFHRQTHALRYSDPDINEVYERDRERQVAQLESLIIAFKDVLNIKDARASALIIHNSVENAAHTAKFIGHRIEEERLINALTNMIYEFIKPR</sequence>
<gene>
    <name evidence="6" type="ORF">SAMN02745216_02378</name>
</gene>
<protein>
    <submittedName>
        <fullName evidence="6">Transcriptional regulator, TetR family</fullName>
    </submittedName>
</protein>
<dbReference type="Gene3D" id="1.10.10.60">
    <property type="entry name" value="Homeodomain-like"/>
    <property type="match status" value="1"/>
</dbReference>
<dbReference type="PRINTS" id="PR00455">
    <property type="entry name" value="HTHTETR"/>
</dbReference>
<name>A0A1M6MN19_9BACT</name>
<dbReference type="GO" id="GO:0003700">
    <property type="term" value="F:DNA-binding transcription factor activity"/>
    <property type="evidence" value="ECO:0007669"/>
    <property type="project" value="TreeGrafter"/>
</dbReference>
<evidence type="ECO:0000256" key="1">
    <source>
        <dbReference type="ARBA" id="ARBA00023015"/>
    </source>
</evidence>
<evidence type="ECO:0000256" key="3">
    <source>
        <dbReference type="ARBA" id="ARBA00023163"/>
    </source>
</evidence>
<evidence type="ECO:0000256" key="2">
    <source>
        <dbReference type="ARBA" id="ARBA00023125"/>
    </source>
</evidence>
<evidence type="ECO:0000256" key="4">
    <source>
        <dbReference type="PROSITE-ProRule" id="PRU00335"/>
    </source>
</evidence>
<dbReference type="EMBL" id="FQZU01000013">
    <property type="protein sequence ID" value="SHJ84885.1"/>
    <property type="molecule type" value="Genomic_DNA"/>
</dbReference>
<dbReference type="GO" id="GO:0000976">
    <property type="term" value="F:transcription cis-regulatory region binding"/>
    <property type="evidence" value="ECO:0007669"/>
    <property type="project" value="TreeGrafter"/>
</dbReference>
<dbReference type="PROSITE" id="PS50977">
    <property type="entry name" value="HTH_TETR_2"/>
    <property type="match status" value="1"/>
</dbReference>
<keyword evidence="2 4" id="KW-0238">DNA-binding</keyword>
<dbReference type="Gene3D" id="1.10.357.10">
    <property type="entry name" value="Tetracycline Repressor, domain 2"/>
    <property type="match status" value="1"/>
</dbReference>
<dbReference type="AlphaFoldDB" id="A0A1M6MN19"/>
<dbReference type="InterPro" id="IPR009057">
    <property type="entry name" value="Homeodomain-like_sf"/>
</dbReference>
<dbReference type="InterPro" id="IPR050109">
    <property type="entry name" value="HTH-type_TetR-like_transc_reg"/>
</dbReference>
<evidence type="ECO:0000259" key="5">
    <source>
        <dbReference type="PROSITE" id="PS50977"/>
    </source>
</evidence>
<dbReference type="Proteomes" id="UP000183994">
    <property type="component" value="Unassembled WGS sequence"/>
</dbReference>
<evidence type="ECO:0000313" key="6">
    <source>
        <dbReference type="EMBL" id="SHJ84885.1"/>
    </source>
</evidence>
<dbReference type="PANTHER" id="PTHR30055">
    <property type="entry name" value="HTH-TYPE TRANSCRIPTIONAL REGULATOR RUTR"/>
    <property type="match status" value="1"/>
</dbReference>
<dbReference type="InterPro" id="IPR001647">
    <property type="entry name" value="HTH_TetR"/>
</dbReference>
<dbReference type="PANTHER" id="PTHR30055:SF234">
    <property type="entry name" value="HTH-TYPE TRANSCRIPTIONAL REGULATOR BETI"/>
    <property type="match status" value="1"/>
</dbReference>
<accession>A0A1M6MN19</accession>
<dbReference type="Pfam" id="PF00440">
    <property type="entry name" value="TetR_N"/>
    <property type="match status" value="1"/>
</dbReference>
<feature type="DNA-binding region" description="H-T-H motif" evidence="4">
    <location>
        <begin position="56"/>
        <end position="75"/>
    </location>
</feature>
<dbReference type="STRING" id="1121393.SAMN02745216_02378"/>
<organism evidence="6 7">
    <name type="scientific">Desulfatibacillum alkenivorans DSM 16219</name>
    <dbReference type="NCBI Taxonomy" id="1121393"/>
    <lineage>
        <taxon>Bacteria</taxon>
        <taxon>Pseudomonadati</taxon>
        <taxon>Thermodesulfobacteriota</taxon>
        <taxon>Desulfobacteria</taxon>
        <taxon>Desulfobacterales</taxon>
        <taxon>Desulfatibacillaceae</taxon>
        <taxon>Desulfatibacillum</taxon>
    </lineage>
</organism>
<keyword evidence="7" id="KW-1185">Reference proteome</keyword>
<feature type="domain" description="HTH tetR-type" evidence="5">
    <location>
        <begin position="33"/>
        <end position="93"/>
    </location>
</feature>
<evidence type="ECO:0000313" key="7">
    <source>
        <dbReference type="Proteomes" id="UP000183994"/>
    </source>
</evidence>
<proteinExistence type="predicted"/>
<dbReference type="SUPFAM" id="SSF46689">
    <property type="entry name" value="Homeodomain-like"/>
    <property type="match status" value="1"/>
</dbReference>
<reference evidence="7" key="1">
    <citation type="submission" date="2016-11" db="EMBL/GenBank/DDBJ databases">
        <authorList>
            <person name="Varghese N."/>
            <person name="Submissions S."/>
        </authorList>
    </citation>
    <scope>NUCLEOTIDE SEQUENCE [LARGE SCALE GENOMIC DNA]</scope>
    <source>
        <strain evidence="7">DSM 16219</strain>
    </source>
</reference>
<keyword evidence="1" id="KW-0805">Transcription regulation</keyword>
<keyword evidence="3" id="KW-0804">Transcription</keyword>